<gene>
    <name evidence="3" type="ORF">RJ639_035479</name>
</gene>
<organism evidence="3 4">
    <name type="scientific">Escallonia herrerae</name>
    <dbReference type="NCBI Taxonomy" id="1293975"/>
    <lineage>
        <taxon>Eukaryota</taxon>
        <taxon>Viridiplantae</taxon>
        <taxon>Streptophyta</taxon>
        <taxon>Embryophyta</taxon>
        <taxon>Tracheophyta</taxon>
        <taxon>Spermatophyta</taxon>
        <taxon>Magnoliopsida</taxon>
        <taxon>eudicotyledons</taxon>
        <taxon>Gunneridae</taxon>
        <taxon>Pentapetalae</taxon>
        <taxon>asterids</taxon>
        <taxon>campanulids</taxon>
        <taxon>Escalloniales</taxon>
        <taxon>Escalloniaceae</taxon>
        <taxon>Escallonia</taxon>
    </lineage>
</organism>
<sequence>MSENSTSASTFEEDIVVSSSSSSSSERVPTSNPQPPQPSTSQPVQPLTSQPPQPSTSQPSHYLPAKNALGDVKHQAEDKANPKPWYTVDKKASKMSTEDLLELIREYPLPEANYGIRFETGIYEEQVKSGYKLPLHPFALRFFEHYHMAPRQLVPNGWRKLAGLIVERVSINEDPIFRPRWTLRCHDIGMPDGQISEQRLAHGVLPRDKEAFQNQTHETFACSFAQAMYASGSKMLSCFEMARQVAAEEAQPKRDAVKEAEEATHRAEELSKQDADYLARIKTLEGD</sequence>
<evidence type="ECO:0000259" key="2">
    <source>
        <dbReference type="Pfam" id="PF04195"/>
    </source>
</evidence>
<accession>A0AA89BCH3</accession>
<feature type="region of interest" description="Disordered" evidence="1">
    <location>
        <begin position="249"/>
        <end position="272"/>
    </location>
</feature>
<feature type="compositionally biased region" description="Low complexity" evidence="1">
    <location>
        <begin position="18"/>
        <end position="31"/>
    </location>
</feature>
<feature type="compositionally biased region" description="Low complexity" evidence="1">
    <location>
        <begin position="39"/>
        <end position="48"/>
    </location>
</feature>
<dbReference type="EMBL" id="JAVXUP010000283">
    <property type="protein sequence ID" value="KAK3032042.1"/>
    <property type="molecule type" value="Genomic_DNA"/>
</dbReference>
<feature type="domain" description="Transposase (putative) gypsy type" evidence="2">
    <location>
        <begin position="124"/>
        <end position="165"/>
    </location>
</feature>
<feature type="compositionally biased region" description="Polar residues" evidence="1">
    <location>
        <begin position="1"/>
        <end position="10"/>
    </location>
</feature>
<name>A0AA89BCH3_9ASTE</name>
<comment type="caution">
    <text evidence="3">The sequence shown here is derived from an EMBL/GenBank/DDBJ whole genome shotgun (WGS) entry which is preliminary data.</text>
</comment>
<dbReference type="AlphaFoldDB" id="A0AA89BCH3"/>
<proteinExistence type="predicted"/>
<protein>
    <recommendedName>
        <fullName evidence="2">Transposase (putative) gypsy type domain-containing protein</fullName>
    </recommendedName>
</protein>
<feature type="compositionally biased region" description="Basic and acidic residues" evidence="1">
    <location>
        <begin position="250"/>
        <end position="272"/>
    </location>
</feature>
<dbReference type="Pfam" id="PF04195">
    <property type="entry name" value="Transposase_28"/>
    <property type="match status" value="1"/>
</dbReference>
<evidence type="ECO:0000313" key="3">
    <source>
        <dbReference type="EMBL" id="KAK3032042.1"/>
    </source>
</evidence>
<evidence type="ECO:0000256" key="1">
    <source>
        <dbReference type="SAM" id="MobiDB-lite"/>
    </source>
</evidence>
<dbReference type="InterPro" id="IPR007321">
    <property type="entry name" value="Transposase_28"/>
</dbReference>
<reference evidence="3" key="1">
    <citation type="submission" date="2022-12" db="EMBL/GenBank/DDBJ databases">
        <title>Draft genome assemblies for two species of Escallonia (Escalloniales).</title>
        <authorList>
            <person name="Chanderbali A."/>
            <person name="Dervinis C."/>
            <person name="Anghel I."/>
            <person name="Soltis D."/>
            <person name="Soltis P."/>
            <person name="Zapata F."/>
        </authorList>
    </citation>
    <scope>NUCLEOTIDE SEQUENCE</scope>
    <source>
        <strain evidence="3">UCBG64.0493</strain>
        <tissue evidence="3">Leaf</tissue>
    </source>
</reference>
<evidence type="ECO:0000313" key="4">
    <source>
        <dbReference type="Proteomes" id="UP001188597"/>
    </source>
</evidence>
<feature type="region of interest" description="Disordered" evidence="1">
    <location>
        <begin position="1"/>
        <end position="64"/>
    </location>
</feature>
<keyword evidence="4" id="KW-1185">Reference proteome</keyword>
<dbReference type="Proteomes" id="UP001188597">
    <property type="component" value="Unassembled WGS sequence"/>
</dbReference>